<accession>A0A8H4U8K8</accession>
<dbReference type="Gene3D" id="3.30.160.60">
    <property type="entry name" value="Classic Zinc Finger"/>
    <property type="match status" value="1"/>
</dbReference>
<evidence type="ECO:0000256" key="2">
    <source>
        <dbReference type="SAM" id="MobiDB-lite"/>
    </source>
</evidence>
<keyword evidence="1" id="KW-0862">Zinc</keyword>
<dbReference type="EMBL" id="JABEXW010000079">
    <property type="protein sequence ID" value="KAF4971775.1"/>
    <property type="molecule type" value="Genomic_DNA"/>
</dbReference>
<feature type="compositionally biased region" description="Basic and acidic residues" evidence="2">
    <location>
        <begin position="187"/>
        <end position="213"/>
    </location>
</feature>
<keyword evidence="5" id="KW-1185">Reference proteome</keyword>
<feature type="compositionally biased region" description="Polar residues" evidence="2">
    <location>
        <begin position="169"/>
        <end position="185"/>
    </location>
</feature>
<feature type="compositionally biased region" description="Basic and acidic residues" evidence="2">
    <location>
        <begin position="322"/>
        <end position="339"/>
    </location>
</feature>
<evidence type="ECO:0000256" key="1">
    <source>
        <dbReference type="PROSITE-ProRule" id="PRU00042"/>
    </source>
</evidence>
<feature type="region of interest" description="Disordered" evidence="2">
    <location>
        <begin position="266"/>
        <end position="349"/>
    </location>
</feature>
<feature type="region of interest" description="Disordered" evidence="2">
    <location>
        <begin position="486"/>
        <end position="533"/>
    </location>
</feature>
<dbReference type="InterPro" id="IPR019622">
    <property type="entry name" value="Rrn9_dom"/>
</dbReference>
<feature type="compositionally biased region" description="Basic residues" evidence="2">
    <location>
        <begin position="311"/>
        <end position="321"/>
    </location>
</feature>
<reference evidence="4" key="1">
    <citation type="journal article" date="2020" name="BMC Genomics">
        <title>Correction to: Identification and distribution of gene clusters required for synthesis of sphingolipid metabolism inhibitors in diverse species of the filamentous fungus Fusarium.</title>
        <authorList>
            <person name="Kim H.S."/>
            <person name="Lohmar J.M."/>
            <person name="Busman M."/>
            <person name="Brown D.W."/>
            <person name="Naumann T.A."/>
            <person name="Divon H.H."/>
            <person name="Lysoe E."/>
            <person name="Uhlig S."/>
            <person name="Proctor R.H."/>
        </authorList>
    </citation>
    <scope>NUCLEOTIDE SEQUENCE</scope>
    <source>
        <strain evidence="4">NRRL 20472</strain>
    </source>
</reference>
<comment type="caution">
    <text evidence="4">The sequence shown here is derived from an EMBL/GenBank/DDBJ whole genome shotgun (WGS) entry which is preliminary data.</text>
</comment>
<dbReference type="OrthoDB" id="5412288at2759"/>
<dbReference type="InterPro" id="IPR013087">
    <property type="entry name" value="Znf_C2H2_type"/>
</dbReference>
<name>A0A8H4U8K8_9HYPO</name>
<evidence type="ECO:0000259" key="3">
    <source>
        <dbReference type="PROSITE" id="PS50157"/>
    </source>
</evidence>
<feature type="domain" description="C2H2-type" evidence="3">
    <location>
        <begin position="541"/>
        <end position="569"/>
    </location>
</feature>
<gene>
    <name evidence="4" type="ORF">FSARC_1468</name>
</gene>
<dbReference type="PROSITE" id="PS50157">
    <property type="entry name" value="ZINC_FINGER_C2H2_2"/>
    <property type="match status" value="1"/>
</dbReference>
<sequence>MEASATAWELDSDEIASIASEDLHQHRPNRWTGPKSTWRTLTEEDRLLWQSMKQLQDQDLSVHLYNTFALKQRGQNAGTAQDLVVKTESGQDGVWAPPKMWTAWPLKHKQVPKERFTNDQQDQDDRFTFRRQEEILPSTELEEEISANILRIAKRRFRRRKSKMAQPSIEDSTPLYSESGNNTPDVLSRESSAKPETEDEGEKLAIDTEEGRLTGRRTPKTYEPVESTNDEASYELLLPSTRHILSQLDDTLTILHNSRVAGMSYLSDSSTEDESDNQSQSGQKRSRGRPRKIAHEVDTSASASPAPNAKTSRRGRPRKVHVPRDGETEEEMHQRIARETHRKIPTTSKDRDAAFEEWIRKGDEIIERERSLSLKRATSQGVETEDDSTSGPNANRKLARWGLRDWSDVLGAAAIAGFSGDVIARTARRCADLFGEGMVVRTLNEVPATNGKGTNSVEYRPEPIRLSYSDLEADDESDDVADLTQRRVASRQASLAHSSRSPDSIRSSSRRSTRSPGPPSAIRSPRSRSGSAGGLVFCPIPSCDRAAQGFSRKTNLRRHLELVHQGQMEEIDSDEEVVGGVHVDGFLKPIVPGRGWRGEDTMQRKRKRFYGERPGMSREASYAEEDLSS</sequence>
<keyword evidence="1" id="KW-0863">Zinc-finger</keyword>
<protein>
    <recommendedName>
        <fullName evidence="3">C2H2-type domain-containing protein</fullName>
    </recommendedName>
</protein>
<dbReference type="GO" id="GO:0008270">
    <property type="term" value="F:zinc ion binding"/>
    <property type="evidence" value="ECO:0007669"/>
    <property type="project" value="UniProtKB-KW"/>
</dbReference>
<organism evidence="4 5">
    <name type="scientific">Fusarium sarcochroum</name>
    <dbReference type="NCBI Taxonomy" id="1208366"/>
    <lineage>
        <taxon>Eukaryota</taxon>
        <taxon>Fungi</taxon>
        <taxon>Dikarya</taxon>
        <taxon>Ascomycota</taxon>
        <taxon>Pezizomycotina</taxon>
        <taxon>Sordariomycetes</taxon>
        <taxon>Hypocreomycetidae</taxon>
        <taxon>Hypocreales</taxon>
        <taxon>Nectriaceae</taxon>
        <taxon>Fusarium</taxon>
        <taxon>Fusarium lateritium species complex</taxon>
    </lineage>
</organism>
<dbReference type="Proteomes" id="UP000622797">
    <property type="component" value="Unassembled WGS sequence"/>
</dbReference>
<dbReference type="AlphaFoldDB" id="A0A8H4U8K8"/>
<reference evidence="4" key="2">
    <citation type="submission" date="2020-05" db="EMBL/GenBank/DDBJ databases">
        <authorList>
            <person name="Kim H.-S."/>
            <person name="Proctor R.H."/>
            <person name="Brown D.W."/>
        </authorList>
    </citation>
    <scope>NUCLEOTIDE SEQUENCE</scope>
    <source>
        <strain evidence="4">NRRL 20472</strain>
    </source>
</reference>
<feature type="region of interest" description="Disordered" evidence="2">
    <location>
        <begin position="160"/>
        <end position="229"/>
    </location>
</feature>
<dbReference type="Pfam" id="PF10680">
    <property type="entry name" value="RRN9"/>
    <property type="match status" value="1"/>
</dbReference>
<evidence type="ECO:0000313" key="4">
    <source>
        <dbReference type="EMBL" id="KAF4971775.1"/>
    </source>
</evidence>
<feature type="compositionally biased region" description="Low complexity" evidence="2">
    <location>
        <begin position="520"/>
        <end position="530"/>
    </location>
</feature>
<feature type="compositionally biased region" description="Low complexity" evidence="2">
    <location>
        <begin position="498"/>
        <end position="507"/>
    </location>
</feature>
<evidence type="ECO:0000313" key="5">
    <source>
        <dbReference type="Proteomes" id="UP000622797"/>
    </source>
</evidence>
<keyword evidence="1" id="KW-0479">Metal-binding</keyword>
<proteinExistence type="predicted"/>